<dbReference type="EMBL" id="JARJCM010000237">
    <property type="protein sequence ID" value="KAJ7021258.1"/>
    <property type="molecule type" value="Genomic_DNA"/>
</dbReference>
<proteinExistence type="predicted"/>
<protein>
    <submittedName>
        <fullName evidence="1">Uncharacterized protein</fullName>
    </submittedName>
</protein>
<accession>A0AAD6S6E9</accession>
<comment type="caution">
    <text evidence="1">The sequence shown here is derived from an EMBL/GenBank/DDBJ whole genome shotgun (WGS) entry which is preliminary data.</text>
</comment>
<dbReference type="Proteomes" id="UP001218188">
    <property type="component" value="Unassembled WGS sequence"/>
</dbReference>
<evidence type="ECO:0000313" key="1">
    <source>
        <dbReference type="EMBL" id="KAJ7021258.1"/>
    </source>
</evidence>
<keyword evidence="2" id="KW-1185">Reference proteome</keyword>
<gene>
    <name evidence="1" type="ORF">C8F04DRAFT_1195660</name>
</gene>
<name>A0AAD6S6E9_9AGAR</name>
<sequence length="112" mass="12319">MPPPEGPQWEFFHKGPLKNKSQHEAYCLGYTDDDTSALGNSGATGRKAKAPPKLFPRSLNILFGGVLKKPVGKPRREQFTREVLLMELLAAEESDEELDDGALSGSGDEFEE</sequence>
<reference evidence="1" key="1">
    <citation type="submission" date="2023-03" db="EMBL/GenBank/DDBJ databases">
        <title>Massive genome expansion in bonnet fungi (Mycena s.s.) driven by repeated elements and novel gene families across ecological guilds.</title>
        <authorList>
            <consortium name="Lawrence Berkeley National Laboratory"/>
            <person name="Harder C.B."/>
            <person name="Miyauchi S."/>
            <person name="Viragh M."/>
            <person name="Kuo A."/>
            <person name="Thoen E."/>
            <person name="Andreopoulos B."/>
            <person name="Lu D."/>
            <person name="Skrede I."/>
            <person name="Drula E."/>
            <person name="Henrissat B."/>
            <person name="Morin E."/>
            <person name="Kohler A."/>
            <person name="Barry K."/>
            <person name="LaButti K."/>
            <person name="Morin E."/>
            <person name="Salamov A."/>
            <person name="Lipzen A."/>
            <person name="Mereny Z."/>
            <person name="Hegedus B."/>
            <person name="Baldrian P."/>
            <person name="Stursova M."/>
            <person name="Weitz H."/>
            <person name="Taylor A."/>
            <person name="Grigoriev I.V."/>
            <person name="Nagy L.G."/>
            <person name="Martin F."/>
            <person name="Kauserud H."/>
        </authorList>
    </citation>
    <scope>NUCLEOTIDE SEQUENCE</scope>
    <source>
        <strain evidence="1">CBHHK200</strain>
    </source>
</reference>
<evidence type="ECO:0000313" key="2">
    <source>
        <dbReference type="Proteomes" id="UP001218188"/>
    </source>
</evidence>
<dbReference type="AlphaFoldDB" id="A0AAD6S6E9"/>
<organism evidence="1 2">
    <name type="scientific">Mycena alexandri</name>
    <dbReference type="NCBI Taxonomy" id="1745969"/>
    <lineage>
        <taxon>Eukaryota</taxon>
        <taxon>Fungi</taxon>
        <taxon>Dikarya</taxon>
        <taxon>Basidiomycota</taxon>
        <taxon>Agaricomycotina</taxon>
        <taxon>Agaricomycetes</taxon>
        <taxon>Agaricomycetidae</taxon>
        <taxon>Agaricales</taxon>
        <taxon>Marasmiineae</taxon>
        <taxon>Mycenaceae</taxon>
        <taxon>Mycena</taxon>
    </lineage>
</organism>